<comment type="similarity">
    <text evidence="1">Belongs to the NSRP1 family.</text>
</comment>
<accession>A0A1E3PFG6</accession>
<proteinExistence type="inferred from homology"/>
<dbReference type="PANTHER" id="PTHR47845">
    <property type="entry name" value="NUCLEAR SPECKLE SPLICING REGULATORY PROTEIN 1 HOMOLOG"/>
    <property type="match status" value="1"/>
</dbReference>
<feature type="region of interest" description="Disordered" evidence="3">
    <location>
        <begin position="290"/>
        <end position="351"/>
    </location>
</feature>
<evidence type="ECO:0000259" key="4">
    <source>
        <dbReference type="Pfam" id="PF09745"/>
    </source>
</evidence>
<feature type="compositionally biased region" description="Polar residues" evidence="3">
    <location>
        <begin position="44"/>
        <end position="61"/>
    </location>
</feature>
<dbReference type="EMBL" id="KV454412">
    <property type="protein sequence ID" value="ODQ64149.1"/>
    <property type="molecule type" value="Genomic_DNA"/>
</dbReference>
<keyword evidence="2" id="KW-0175">Coiled coil</keyword>
<dbReference type="InterPro" id="IPR053246">
    <property type="entry name" value="NS_splicing_regulatory_protein"/>
</dbReference>
<evidence type="ECO:0000256" key="1">
    <source>
        <dbReference type="ARBA" id="ARBA00010126"/>
    </source>
</evidence>
<dbReference type="GO" id="GO:0000381">
    <property type="term" value="P:regulation of alternative mRNA splicing, via spliceosome"/>
    <property type="evidence" value="ECO:0007669"/>
    <property type="project" value="InterPro"/>
</dbReference>
<dbReference type="OrthoDB" id="446635at2759"/>
<dbReference type="PANTHER" id="PTHR47845:SF1">
    <property type="entry name" value="NUCLEAR SPECKLE SPLICING REGULATORY PROTEIN 1 HOMOLOG"/>
    <property type="match status" value="1"/>
</dbReference>
<reference evidence="5 6" key="1">
    <citation type="journal article" date="2016" name="Proc. Natl. Acad. Sci. U.S.A.">
        <title>Comparative genomics of biotechnologically important yeasts.</title>
        <authorList>
            <person name="Riley R."/>
            <person name="Haridas S."/>
            <person name="Wolfe K.H."/>
            <person name="Lopes M.R."/>
            <person name="Hittinger C.T."/>
            <person name="Goeker M."/>
            <person name="Salamov A.A."/>
            <person name="Wisecaver J.H."/>
            <person name="Long T.M."/>
            <person name="Calvey C.H."/>
            <person name="Aerts A.L."/>
            <person name="Barry K.W."/>
            <person name="Choi C."/>
            <person name="Clum A."/>
            <person name="Coughlan A.Y."/>
            <person name="Deshpande S."/>
            <person name="Douglass A.P."/>
            <person name="Hanson S.J."/>
            <person name="Klenk H.-P."/>
            <person name="LaButti K.M."/>
            <person name="Lapidus A."/>
            <person name="Lindquist E.A."/>
            <person name="Lipzen A.M."/>
            <person name="Meier-Kolthoff J.P."/>
            <person name="Ohm R.A."/>
            <person name="Otillar R.P."/>
            <person name="Pangilinan J.L."/>
            <person name="Peng Y."/>
            <person name="Rokas A."/>
            <person name="Rosa C.A."/>
            <person name="Scheuner C."/>
            <person name="Sibirny A.A."/>
            <person name="Slot J.C."/>
            <person name="Stielow J.B."/>
            <person name="Sun H."/>
            <person name="Kurtzman C.P."/>
            <person name="Blackwell M."/>
            <person name="Grigoriev I.V."/>
            <person name="Jeffries T.W."/>
        </authorList>
    </citation>
    <scope>NUCLEOTIDE SEQUENCE [LARGE SCALE GENOMIC DNA]</scope>
    <source>
        <strain evidence="5 6">DSM 6958</strain>
    </source>
</reference>
<feature type="compositionally biased region" description="Basic and acidic residues" evidence="3">
    <location>
        <begin position="325"/>
        <end position="351"/>
    </location>
</feature>
<dbReference type="AlphaFoldDB" id="A0A1E3PFG6"/>
<dbReference type="Pfam" id="PF09745">
    <property type="entry name" value="NSRP1_N"/>
    <property type="match status" value="1"/>
</dbReference>
<evidence type="ECO:0000313" key="5">
    <source>
        <dbReference type="EMBL" id="ODQ64149.1"/>
    </source>
</evidence>
<organism evidence="5 6">
    <name type="scientific">Nadsonia fulvescens var. elongata DSM 6958</name>
    <dbReference type="NCBI Taxonomy" id="857566"/>
    <lineage>
        <taxon>Eukaryota</taxon>
        <taxon>Fungi</taxon>
        <taxon>Dikarya</taxon>
        <taxon>Ascomycota</taxon>
        <taxon>Saccharomycotina</taxon>
        <taxon>Dipodascomycetes</taxon>
        <taxon>Dipodascales</taxon>
        <taxon>Dipodascales incertae sedis</taxon>
        <taxon>Nadsonia</taxon>
    </lineage>
</organism>
<dbReference type="Proteomes" id="UP000095009">
    <property type="component" value="Unassembled WGS sequence"/>
</dbReference>
<evidence type="ECO:0000313" key="6">
    <source>
        <dbReference type="Proteomes" id="UP000095009"/>
    </source>
</evidence>
<evidence type="ECO:0000256" key="3">
    <source>
        <dbReference type="SAM" id="MobiDB-lite"/>
    </source>
</evidence>
<feature type="region of interest" description="Disordered" evidence="3">
    <location>
        <begin position="175"/>
        <end position="194"/>
    </location>
</feature>
<feature type="domain" description="Nuclear speckle splicing regulatory protein 1 N-terminal" evidence="4">
    <location>
        <begin position="83"/>
        <end position="196"/>
    </location>
</feature>
<feature type="region of interest" description="Disordered" evidence="3">
    <location>
        <begin position="24"/>
        <end position="62"/>
    </location>
</feature>
<keyword evidence="6" id="KW-1185">Reference proteome</keyword>
<dbReference type="STRING" id="857566.A0A1E3PFG6"/>
<protein>
    <recommendedName>
        <fullName evidence="4">Nuclear speckle splicing regulatory protein 1 N-terminal domain-containing protein</fullName>
    </recommendedName>
</protein>
<feature type="compositionally biased region" description="Basic and acidic residues" evidence="3">
    <location>
        <begin position="176"/>
        <end position="194"/>
    </location>
</feature>
<dbReference type="InterPro" id="IPR018612">
    <property type="entry name" value="NSRP1_N"/>
</dbReference>
<sequence length="385" mass="42998">MSKPIKFTPKVMLGVSKKPDITRNLKKPLSMFGAEASDEDSDNDPTVSQQSSSAGKSNRSNIGLMALKSQKSIIGDANSTSDTPDYDESVYAYDEVYDTMKQAELTQLAQRREQKEQMEGKALYMDSLLEAKRRRDQDRQRALDVLKKKQREAEGDKYAGVESFVTSGYKEQQAAIEKELAEEEAKEKARDTDKATTGGLAFYKSMLDTSEDIHSAMVEATQTKTFVPGPPKPITIDKTIAEKAQEINYASGYTKVVLNDSGEVVDDGQLLSAGLNIKKKLAISSQNEKGSKYGLESRITPTSPTKMLPKTISTFRSKSSIPQSRSRESQSRQIEEQIALQEDKKRKATESARKELIYSLKSRKTEEAVASARERYLARKQQKQE</sequence>
<feature type="compositionally biased region" description="Polar residues" evidence="3">
    <location>
        <begin position="299"/>
        <end position="315"/>
    </location>
</feature>
<gene>
    <name evidence="5" type="ORF">NADFUDRAFT_52479</name>
</gene>
<evidence type="ECO:0000256" key="2">
    <source>
        <dbReference type="ARBA" id="ARBA00023054"/>
    </source>
</evidence>
<name>A0A1E3PFG6_9ASCO</name>